<evidence type="ECO:0000256" key="1">
    <source>
        <dbReference type="SAM" id="Phobius"/>
    </source>
</evidence>
<dbReference type="AlphaFoldDB" id="F2AT00"/>
<keyword evidence="1" id="KW-0812">Transmembrane</keyword>
<evidence type="ECO:0000313" key="2">
    <source>
        <dbReference type="EMBL" id="EGF27185.1"/>
    </source>
</evidence>
<accession>F2AT00</accession>
<comment type="caution">
    <text evidence="2">The sequence shown here is derived from an EMBL/GenBank/DDBJ whole genome shotgun (WGS) entry which is preliminary data.</text>
</comment>
<proteinExistence type="predicted"/>
<feature type="transmembrane region" description="Helical" evidence="1">
    <location>
        <begin position="75"/>
        <end position="96"/>
    </location>
</feature>
<protein>
    <submittedName>
        <fullName evidence="2">Uncharacterized protein</fullName>
    </submittedName>
</protein>
<dbReference type="EMBL" id="AFAR01000156">
    <property type="protein sequence ID" value="EGF27185.1"/>
    <property type="molecule type" value="Genomic_DNA"/>
</dbReference>
<name>F2AT00_RHOBT</name>
<keyword evidence="1" id="KW-1133">Transmembrane helix</keyword>
<dbReference type="Proteomes" id="UP000006222">
    <property type="component" value="Unassembled WGS sequence"/>
</dbReference>
<evidence type="ECO:0000313" key="3">
    <source>
        <dbReference type="Proteomes" id="UP000006222"/>
    </source>
</evidence>
<organism evidence="2 3">
    <name type="scientific">Rhodopirellula baltica WH47</name>
    <dbReference type="NCBI Taxonomy" id="991778"/>
    <lineage>
        <taxon>Bacteria</taxon>
        <taxon>Pseudomonadati</taxon>
        <taxon>Planctomycetota</taxon>
        <taxon>Planctomycetia</taxon>
        <taxon>Pirellulales</taxon>
        <taxon>Pirellulaceae</taxon>
        <taxon>Rhodopirellula</taxon>
    </lineage>
</organism>
<reference evidence="2 3" key="1">
    <citation type="journal article" date="2013" name="Mar. Genomics">
        <title>Expression of sulfatases in Rhodopirellula baltica and the diversity of sulfatases in the genus Rhodopirellula.</title>
        <authorList>
            <person name="Wegner C.E."/>
            <person name="Richter-Heitmann T."/>
            <person name="Klindworth A."/>
            <person name="Klockow C."/>
            <person name="Richter M."/>
            <person name="Achstetter T."/>
            <person name="Glockner F.O."/>
            <person name="Harder J."/>
        </authorList>
    </citation>
    <scope>NUCLEOTIDE SEQUENCE [LARGE SCALE GENOMIC DNA]</scope>
    <source>
        <strain evidence="2 3">WH47</strain>
    </source>
</reference>
<keyword evidence="1" id="KW-0472">Membrane</keyword>
<sequence>MAMIWNVADSDSQTEASSSIRRHFPRLHCSCRYAFMSDSSTHRNATTAPDNDADPAVYEPPRSIAPTPQLSTRGLFVALATVCFVPLFGLSIYAVIFGKASEHGLPVEILIDRRPLMTVEGNSQMMDDVVVVTNEADFEIPNLTMNLNGQYFLYQDKPLAVGETLVLRQAAFATKSSQFWVPGRYPITEITVTGKLPTGARGVKEVQF</sequence>
<dbReference type="PATRIC" id="fig|991778.3.peg.3019"/>
<gene>
    <name evidence="2" type="ORF">RBWH47_00221</name>
</gene>